<proteinExistence type="inferred from homology"/>
<dbReference type="CDD" id="cd03324">
    <property type="entry name" value="rTSbeta_L-fuconate_dehydratase"/>
    <property type="match status" value="1"/>
</dbReference>
<dbReference type="EMBL" id="CAJFCJ010000002">
    <property type="protein sequence ID" value="CAD5112143.1"/>
    <property type="molecule type" value="Genomic_DNA"/>
</dbReference>
<evidence type="ECO:0000313" key="14">
    <source>
        <dbReference type="Proteomes" id="UP000549394"/>
    </source>
</evidence>
<keyword evidence="11" id="KW-0732">Signal</keyword>
<evidence type="ECO:0000256" key="7">
    <source>
        <dbReference type="ARBA" id="ARBA00023239"/>
    </source>
</evidence>
<dbReference type="InterPro" id="IPR013766">
    <property type="entry name" value="Thioredoxin_domain"/>
</dbReference>
<dbReference type="Gene3D" id="3.40.30.10">
    <property type="entry name" value="Glutaredoxin"/>
    <property type="match status" value="10"/>
</dbReference>
<comment type="similarity">
    <text evidence="8">Belongs to the mandelate racemase/muconate lactonizing enzyme family. ENOSF1 subfamily.</text>
</comment>
<evidence type="ECO:0000256" key="11">
    <source>
        <dbReference type="SAM" id="SignalP"/>
    </source>
</evidence>
<feature type="domain" description="Thioredoxin" evidence="12">
    <location>
        <begin position="253"/>
        <end position="380"/>
    </location>
</feature>
<feature type="domain" description="Thioredoxin" evidence="12">
    <location>
        <begin position="774"/>
        <end position="918"/>
    </location>
</feature>
<comment type="similarity">
    <text evidence="3">Belongs to the protein disulfide isomerase family.</text>
</comment>
<dbReference type="InterPro" id="IPR017937">
    <property type="entry name" value="Thioredoxin_CS"/>
</dbReference>
<feature type="chain" id="PRO_5029820978" description="Mitochondrial enolase superfamily member 1" evidence="11">
    <location>
        <begin position="24"/>
        <end position="1848"/>
    </location>
</feature>
<evidence type="ECO:0000259" key="12">
    <source>
        <dbReference type="PROSITE" id="PS51352"/>
    </source>
</evidence>
<dbReference type="PROSITE" id="PS00194">
    <property type="entry name" value="THIOREDOXIN_1"/>
    <property type="match status" value="4"/>
</dbReference>
<feature type="signal peptide" evidence="11">
    <location>
        <begin position="1"/>
        <end position="23"/>
    </location>
</feature>
<evidence type="ECO:0000256" key="10">
    <source>
        <dbReference type="ARBA" id="ARBA00078003"/>
    </source>
</evidence>
<dbReference type="InterPro" id="IPR046374">
    <property type="entry name" value="PDI_a_PDIR"/>
</dbReference>
<dbReference type="InterPro" id="IPR029017">
    <property type="entry name" value="Enolase-like_N"/>
</dbReference>
<dbReference type="CDD" id="cd02947">
    <property type="entry name" value="TRX_family"/>
    <property type="match status" value="1"/>
</dbReference>
<evidence type="ECO:0000256" key="5">
    <source>
        <dbReference type="ARBA" id="ARBA00022723"/>
    </source>
</evidence>
<protein>
    <recommendedName>
        <fullName evidence="9">Mitochondrial enolase superfamily member 1</fullName>
        <ecNumber evidence="4">4.2.1.68</ecNumber>
    </recommendedName>
    <alternativeName>
        <fullName evidence="10">L-fuconate dehydratase</fullName>
    </alternativeName>
</protein>
<dbReference type="InterPro" id="IPR036849">
    <property type="entry name" value="Enolase-like_C_sf"/>
</dbReference>
<dbReference type="SFLD" id="SFLDF00111">
    <property type="entry name" value="L-fuconate_dehydratase"/>
    <property type="match status" value="1"/>
</dbReference>
<dbReference type="GO" id="GO:0003756">
    <property type="term" value="F:protein disulfide isomerase activity"/>
    <property type="evidence" value="ECO:0007669"/>
    <property type="project" value="InterPro"/>
</dbReference>
<dbReference type="InterPro" id="IPR029065">
    <property type="entry name" value="Enolase_C-like"/>
</dbReference>
<evidence type="ECO:0000256" key="9">
    <source>
        <dbReference type="ARBA" id="ARBA00073815"/>
    </source>
</evidence>
<dbReference type="PRINTS" id="PR00421">
    <property type="entry name" value="THIOREDOXIN"/>
</dbReference>
<dbReference type="GO" id="GO:0006457">
    <property type="term" value="P:protein folding"/>
    <property type="evidence" value="ECO:0007669"/>
    <property type="project" value="TreeGrafter"/>
</dbReference>
<gene>
    <name evidence="13" type="ORF">DGYR_LOCUS1340</name>
</gene>
<feature type="domain" description="Thioredoxin" evidence="12">
    <location>
        <begin position="641"/>
        <end position="768"/>
    </location>
</feature>
<dbReference type="InterPro" id="IPR051063">
    <property type="entry name" value="PDI"/>
</dbReference>
<dbReference type="GO" id="GO:0016052">
    <property type="term" value="P:carbohydrate catabolic process"/>
    <property type="evidence" value="ECO:0007669"/>
    <property type="project" value="InterPro"/>
</dbReference>
<dbReference type="OrthoDB" id="14161at2759"/>
<dbReference type="SUPFAM" id="SSF51604">
    <property type="entry name" value="Enolase C-terminal domain-like"/>
    <property type="match status" value="1"/>
</dbReference>
<dbReference type="InterPro" id="IPR018110">
    <property type="entry name" value="Mandel_Rmase/mucon_lact_enz_CS"/>
</dbReference>
<feature type="domain" description="Thioredoxin" evidence="12">
    <location>
        <begin position="118"/>
        <end position="252"/>
    </location>
</feature>
<evidence type="ECO:0000256" key="8">
    <source>
        <dbReference type="ARBA" id="ARBA00061144"/>
    </source>
</evidence>
<sequence length="1848" mass="210676">MRGYLIFLVLLSVSQFIRPSSEATRKDKLKLLERFNDIKALKKYLRTNTNVLMVASKSGNLPVSRLTLLGDVASEIKGIASIVLIDCGDSKKLCKKMKISPVDHEYRHYKDGEFTKIYDRQMTVRSMTAFLNDPTGDIPWDEDPTATDVVHLDNKAAMNKLFRKDPRPTLLMFYAPWCGFCKKIKPDYAAAATEVKNKYVIAAMDVNKPENSDVKEVYNITGFPTILYFTKGGKKHMTFGGENTKEGIISWLDDPQPPKPKEKEKEWAEEENEVEHLTDETFDDHIAKNSKVIVMFYAPWCGHCKAMKPDYEAAAIQMKEEKIEGSLAAVDATKHEKVSKKFEVKGFPTIKYFENGKLADFEFNGRTKEKIIEFIQDPKPPPPPEPEWDESESAVEHLTSDNFKGFIKKKKHTLVMFYAPWCGHCKKAKPEFTSAAEEIQDNPKLSLAAVNCIKHQSLCSDVNGYPTFKYFNYGKAGTKYAGGREKADFLKFIRDPDSAANVQAPPPTESAEDAWTEIPHASNVNHLSDESFDSFVKSHSSVLVMFYAPWCGHCKNMKPAYAEAAKILVDEKIEGHIAAVDATIHNSIAKKFEVKGYPTLIHFKNGAKNMEYDRSRTASDLVDFMKNPVKMKIPKVVPPKKEEFKKAPAAEDWKGLDGSDSVYHITVDNFEAFIQTYPSALIMYYAPWCGHCKAMKPDFAAAAKMAKEKNYTGVLGAVDATVHPSLAQKASVRGYPTILYYENGSFSKSYTGGRKTDDLLQFLKDPTKWKSDIPDSWEISENSTISHLNSANFTETLKKFKSSFIIFYAPWCGHCKKMKPVFEKLSGNFSENKQYFFGAVNCIIEKEICQQYKVKGYPTFIFFEYENGKQYRGYNDEESLYSFLKDPSKALNPEGGWENITGSEHVKKITSYLEINQESQTNNHLLLFFTSAWCAECDFRKKEFAKAAEILAKTGHRVKLLSLNIDFYPDIADIFKVSKAPTYYYLSRNMDRKFEYRLTKNHGQIIEFMSNPDKLIPKSDFDPAMKWINIAGSEHLNHLIQFTFKDFVAKNERTLVLFFDSNCTEEFCDIMMEEFAETAKVSKGMDFKIKLATVDIQAQKVLRKEEGADEEGNSIFLYENGKRTRDIRLYTSFDLLNFLKDPEANEPTEIVDNHDMYWSRHDPTKLVQSLTSQNAKEIFEKNDEVIAIFYDPSTMTFKALRPNFIKVAKMIASYRKWKEGSKKFDIMKDSIAEANQILLKENIFGTLAVMNADLFPEVMKNRSITETQIIYYLFGEQKEVYKLGTHVEDIIEFIKYPLPSPPIYSLAKWSLNEDTQVAHLSHQNYTQWLNDHPNSIVLFYIPACQVCVFSARDCEAFGKLWNNRIAAVKCVGKNKATCAKQEIKGYPLFVLFKDGKPKERAMDKPTRITSLKSLDIRFPTSLSGDGSDAIHEPDYSCVYVILQTDTKDERYYGYGLTFTVGRGNEIVKAAVDALSNHVVDTELSTIFSNFAVFWRKLTCDTQMRWLGPEKGVIHLATAAITNAIWDLWARIEGKPLWKLLADMTPEELVSTIDFSYITDALTKEEALDILRQGQISKQERIDKVISSGYPAYTTSAGWLGYSDEKISRLCKEALEEGFTRFKVKVGKNHEDDLHRVGLVRSLIGPDNLLMTDANQRWDVQQAIDWMIPLAKHNILWIEEPTSPDDVLGHAKISQGLKPYGIKVATGEHCQNRIIFKQFLQAGGLQYCQIDSCRLGGPNEIISVYLMAKKFNVPVCPHAGGVGLCELVQHLSIFDYICVSKTMDDRVIEYVDHLHEHFYNPTVVRKGCYQVPKEPGYSTRMKEASLLDNEYPIGKEWQKLFDEGRYARP</sequence>
<dbReference type="Pfam" id="PF13378">
    <property type="entry name" value="MR_MLE_C"/>
    <property type="match status" value="1"/>
</dbReference>
<evidence type="ECO:0000256" key="6">
    <source>
        <dbReference type="ARBA" id="ARBA00022842"/>
    </source>
</evidence>
<dbReference type="SFLD" id="SFLDS00001">
    <property type="entry name" value="Enolase"/>
    <property type="match status" value="1"/>
</dbReference>
<feature type="domain" description="Thioredoxin" evidence="12">
    <location>
        <begin position="381"/>
        <end position="498"/>
    </location>
</feature>
<dbReference type="EC" id="4.2.1.68" evidence="4"/>
<evidence type="ECO:0000256" key="4">
    <source>
        <dbReference type="ARBA" id="ARBA00013142"/>
    </source>
</evidence>
<dbReference type="InterPro" id="IPR034610">
    <property type="entry name" value="L-fuconate_dehydratase"/>
</dbReference>
<dbReference type="PANTHER" id="PTHR45672:SF2">
    <property type="entry name" value="PROTEIN DISULFIDE-ISOMERASE A5"/>
    <property type="match status" value="1"/>
</dbReference>
<dbReference type="FunFam" id="3.20.20.120:FF:000007">
    <property type="entry name" value="Mitochondrial enolase superfamily member 1"/>
    <property type="match status" value="1"/>
</dbReference>
<keyword evidence="5" id="KW-0479">Metal-binding</keyword>
<dbReference type="InterPro" id="IPR036249">
    <property type="entry name" value="Thioredoxin-like_sf"/>
</dbReference>
<organism evidence="13 14">
    <name type="scientific">Dimorphilus gyrociliatus</name>
    <dbReference type="NCBI Taxonomy" id="2664684"/>
    <lineage>
        <taxon>Eukaryota</taxon>
        <taxon>Metazoa</taxon>
        <taxon>Spiralia</taxon>
        <taxon>Lophotrochozoa</taxon>
        <taxon>Annelida</taxon>
        <taxon>Polychaeta</taxon>
        <taxon>Polychaeta incertae sedis</taxon>
        <taxon>Dinophilidae</taxon>
        <taxon>Dimorphilus</taxon>
    </lineage>
</organism>
<dbReference type="PROSITE" id="PS00909">
    <property type="entry name" value="MR_MLE_2"/>
    <property type="match status" value="1"/>
</dbReference>
<dbReference type="Gene3D" id="3.30.390.10">
    <property type="entry name" value="Enolase-like, N-terminal domain"/>
    <property type="match status" value="1"/>
</dbReference>
<dbReference type="Pfam" id="PF00085">
    <property type="entry name" value="Thioredoxin"/>
    <property type="match status" value="8"/>
</dbReference>
<evidence type="ECO:0000313" key="13">
    <source>
        <dbReference type="EMBL" id="CAD5112143.1"/>
    </source>
</evidence>
<dbReference type="GO" id="GO:0050023">
    <property type="term" value="F:L-fuconate dehydratase activity"/>
    <property type="evidence" value="ECO:0007669"/>
    <property type="project" value="UniProtKB-EC"/>
</dbReference>
<evidence type="ECO:0000256" key="3">
    <source>
        <dbReference type="ARBA" id="ARBA00006347"/>
    </source>
</evidence>
<keyword evidence="14" id="KW-1185">Reference proteome</keyword>
<dbReference type="SUPFAM" id="SSF54826">
    <property type="entry name" value="Enolase N-terminal domain-like"/>
    <property type="match status" value="1"/>
</dbReference>
<dbReference type="CDD" id="cd02961">
    <property type="entry name" value="PDI_a_family"/>
    <property type="match status" value="2"/>
</dbReference>
<name>A0A7I8VA07_9ANNE</name>
<dbReference type="SFLD" id="SFLDG00179">
    <property type="entry name" value="mandelate_racemase"/>
    <property type="match status" value="1"/>
</dbReference>
<keyword evidence="6" id="KW-0460">Magnesium</keyword>
<dbReference type="GO" id="GO:0009063">
    <property type="term" value="P:amino acid catabolic process"/>
    <property type="evidence" value="ECO:0007669"/>
    <property type="project" value="InterPro"/>
</dbReference>
<dbReference type="GO" id="GO:0005783">
    <property type="term" value="C:endoplasmic reticulum"/>
    <property type="evidence" value="ECO:0007669"/>
    <property type="project" value="TreeGrafter"/>
</dbReference>
<reference evidence="13 14" key="1">
    <citation type="submission" date="2020-08" db="EMBL/GenBank/DDBJ databases">
        <authorList>
            <person name="Hejnol A."/>
        </authorList>
    </citation>
    <scope>NUCLEOTIDE SEQUENCE [LARGE SCALE GENOMIC DNA]</scope>
</reference>
<dbReference type="Proteomes" id="UP000549394">
    <property type="component" value="Unassembled WGS sequence"/>
</dbReference>
<dbReference type="CDD" id="cd02997">
    <property type="entry name" value="PDI_a_PDIR"/>
    <property type="match status" value="3"/>
</dbReference>
<evidence type="ECO:0000256" key="1">
    <source>
        <dbReference type="ARBA" id="ARBA00001737"/>
    </source>
</evidence>
<accession>A0A7I8VA07</accession>
<evidence type="ECO:0000256" key="2">
    <source>
        <dbReference type="ARBA" id="ARBA00001946"/>
    </source>
</evidence>
<dbReference type="PROSITE" id="PS51352">
    <property type="entry name" value="THIOREDOXIN_2"/>
    <property type="match status" value="6"/>
</dbReference>
<comment type="caution">
    <text evidence="13">The sequence shown here is derived from an EMBL/GenBank/DDBJ whole genome shotgun (WGS) entry which is preliminary data.</text>
</comment>
<dbReference type="InterPro" id="IPR013342">
    <property type="entry name" value="Mandelate_racemase_C"/>
</dbReference>
<keyword evidence="7" id="KW-0456">Lyase</keyword>
<dbReference type="SMART" id="SM00922">
    <property type="entry name" value="MR_MLE"/>
    <property type="match status" value="1"/>
</dbReference>
<dbReference type="Pfam" id="PF02746">
    <property type="entry name" value="MR_MLE_N"/>
    <property type="match status" value="1"/>
</dbReference>
<dbReference type="SUPFAM" id="SSF52833">
    <property type="entry name" value="Thioredoxin-like"/>
    <property type="match status" value="10"/>
</dbReference>
<comment type="cofactor">
    <cofactor evidence="2">
        <name>Mg(2+)</name>
        <dbReference type="ChEBI" id="CHEBI:18420"/>
    </cofactor>
</comment>
<dbReference type="PANTHER" id="PTHR45672">
    <property type="entry name" value="PROTEIN DISULFIDE-ISOMERASE C17H9.14C-RELATED"/>
    <property type="match status" value="1"/>
</dbReference>
<dbReference type="GO" id="GO:0046872">
    <property type="term" value="F:metal ion binding"/>
    <property type="evidence" value="ECO:0007669"/>
    <property type="project" value="UniProtKB-KW"/>
</dbReference>
<feature type="domain" description="Thioredoxin" evidence="12">
    <location>
        <begin position="500"/>
        <end position="630"/>
    </location>
</feature>
<comment type="catalytic activity">
    <reaction evidence="1">
        <text>L-fuconate = 2-dehydro-3-deoxy-L-fuconate + H2O</text>
        <dbReference type="Rhea" id="RHEA:22772"/>
        <dbReference type="ChEBI" id="CHEBI:15377"/>
        <dbReference type="ChEBI" id="CHEBI:21291"/>
        <dbReference type="ChEBI" id="CHEBI:37448"/>
        <dbReference type="EC" id="4.2.1.68"/>
    </reaction>
</comment>
<dbReference type="InterPro" id="IPR013341">
    <property type="entry name" value="Mandelate_racemase_N_dom"/>
</dbReference>
<dbReference type="Gene3D" id="3.20.20.120">
    <property type="entry name" value="Enolase-like C-terminal domain"/>
    <property type="match status" value="1"/>
</dbReference>